<dbReference type="OrthoDB" id="844at2759"/>
<evidence type="ECO:0000313" key="7">
    <source>
        <dbReference type="RefSeq" id="XP_027198053.1"/>
    </source>
</evidence>
<dbReference type="InParanoid" id="A0A6P6XY16"/>
<organism evidence="6 7">
    <name type="scientific">Dermatophagoides pteronyssinus</name>
    <name type="common">European house dust mite</name>
    <dbReference type="NCBI Taxonomy" id="6956"/>
    <lineage>
        <taxon>Eukaryota</taxon>
        <taxon>Metazoa</taxon>
        <taxon>Ecdysozoa</taxon>
        <taxon>Arthropoda</taxon>
        <taxon>Chelicerata</taxon>
        <taxon>Arachnida</taxon>
        <taxon>Acari</taxon>
        <taxon>Acariformes</taxon>
        <taxon>Sarcoptiformes</taxon>
        <taxon>Astigmata</taxon>
        <taxon>Psoroptidia</taxon>
        <taxon>Analgoidea</taxon>
        <taxon>Pyroglyphidae</taxon>
        <taxon>Dermatophagoidinae</taxon>
        <taxon>Dermatophagoides</taxon>
    </lineage>
</organism>
<keyword evidence="2 4" id="KW-0067">ATP-binding</keyword>
<protein>
    <submittedName>
        <fullName evidence="7">DNA replication licensing factor Mcm2-like</fullName>
    </submittedName>
</protein>
<evidence type="ECO:0000313" key="6">
    <source>
        <dbReference type="Proteomes" id="UP000515146"/>
    </source>
</evidence>
<dbReference type="RefSeq" id="XP_027198053.1">
    <property type="nucleotide sequence ID" value="XM_027342252.1"/>
</dbReference>
<feature type="non-terminal residue" evidence="7">
    <location>
        <position position="1"/>
    </location>
</feature>
<dbReference type="AlphaFoldDB" id="A0A6P6XY16"/>
<dbReference type="GO" id="GO:0003697">
    <property type="term" value="F:single-stranded DNA binding"/>
    <property type="evidence" value="ECO:0007669"/>
    <property type="project" value="TreeGrafter"/>
</dbReference>
<evidence type="ECO:0000256" key="4">
    <source>
        <dbReference type="RuleBase" id="RU004070"/>
    </source>
</evidence>
<evidence type="ECO:0000256" key="2">
    <source>
        <dbReference type="ARBA" id="ARBA00022840"/>
    </source>
</evidence>
<dbReference type="GO" id="GO:0005524">
    <property type="term" value="F:ATP binding"/>
    <property type="evidence" value="ECO:0007669"/>
    <property type="project" value="UniProtKB-KW"/>
</dbReference>
<dbReference type="PANTHER" id="PTHR11630:SF44">
    <property type="entry name" value="DNA REPLICATION LICENSING FACTOR MCM2"/>
    <property type="match status" value="1"/>
</dbReference>
<gene>
    <name evidence="7" type="primary">LOC113792344</name>
</gene>
<dbReference type="GO" id="GO:1902975">
    <property type="term" value="P:mitotic DNA replication initiation"/>
    <property type="evidence" value="ECO:0007669"/>
    <property type="project" value="TreeGrafter"/>
</dbReference>
<dbReference type="PRINTS" id="PR01657">
    <property type="entry name" value="MCMFAMILY"/>
</dbReference>
<dbReference type="SMART" id="SM00350">
    <property type="entry name" value="MCM"/>
    <property type="match status" value="1"/>
</dbReference>
<reference evidence="7" key="1">
    <citation type="submission" date="2025-08" db="UniProtKB">
        <authorList>
            <consortium name="RefSeq"/>
        </authorList>
    </citation>
    <scope>IDENTIFICATION</scope>
    <source>
        <strain evidence="7">Airmid</strain>
    </source>
</reference>
<dbReference type="GO" id="GO:0043138">
    <property type="term" value="F:3'-5' DNA helicase activity"/>
    <property type="evidence" value="ECO:0007669"/>
    <property type="project" value="TreeGrafter"/>
</dbReference>
<feature type="domain" description="MCM C-terminal AAA(+) ATPase" evidence="5">
    <location>
        <begin position="109"/>
        <end position="315"/>
    </location>
</feature>
<dbReference type="GO" id="GO:0017116">
    <property type="term" value="F:single-stranded DNA helicase activity"/>
    <property type="evidence" value="ECO:0007669"/>
    <property type="project" value="TreeGrafter"/>
</dbReference>
<dbReference type="SUPFAM" id="SSF52540">
    <property type="entry name" value="P-loop containing nucleoside triphosphate hydrolases"/>
    <property type="match status" value="1"/>
</dbReference>
<dbReference type="KEGG" id="dpte:113792344"/>
<dbReference type="InterPro" id="IPR033762">
    <property type="entry name" value="MCM_OB"/>
</dbReference>
<dbReference type="SUPFAM" id="SSF50249">
    <property type="entry name" value="Nucleic acid-binding proteins"/>
    <property type="match status" value="1"/>
</dbReference>
<dbReference type="Proteomes" id="UP000515146">
    <property type="component" value="Unplaced"/>
</dbReference>
<dbReference type="GO" id="GO:0000727">
    <property type="term" value="P:double-strand break repair via break-induced replication"/>
    <property type="evidence" value="ECO:0007669"/>
    <property type="project" value="TreeGrafter"/>
</dbReference>
<dbReference type="PROSITE" id="PS50051">
    <property type="entry name" value="MCM_2"/>
    <property type="match status" value="1"/>
</dbReference>
<dbReference type="InterPro" id="IPR031327">
    <property type="entry name" value="MCM"/>
</dbReference>
<comment type="similarity">
    <text evidence="4">Belongs to the MCM family.</text>
</comment>
<dbReference type="GO" id="GO:0042555">
    <property type="term" value="C:MCM complex"/>
    <property type="evidence" value="ECO:0007669"/>
    <property type="project" value="TreeGrafter"/>
</dbReference>
<dbReference type="InterPro" id="IPR001208">
    <property type="entry name" value="MCM_dom"/>
</dbReference>
<dbReference type="Gene3D" id="2.40.50.140">
    <property type="entry name" value="Nucleic acid-binding proteins"/>
    <property type="match status" value="1"/>
</dbReference>
<dbReference type="PANTHER" id="PTHR11630">
    <property type="entry name" value="DNA REPLICATION LICENSING FACTOR MCM FAMILY MEMBER"/>
    <property type="match status" value="1"/>
</dbReference>
<evidence type="ECO:0000256" key="3">
    <source>
        <dbReference type="ARBA" id="ARBA00023125"/>
    </source>
</evidence>
<evidence type="ECO:0000256" key="1">
    <source>
        <dbReference type="ARBA" id="ARBA00022741"/>
    </source>
</evidence>
<dbReference type="Gene3D" id="3.40.50.300">
    <property type="entry name" value="P-loop containing nucleotide triphosphate hydrolases"/>
    <property type="match status" value="1"/>
</dbReference>
<dbReference type="Pfam" id="PF17207">
    <property type="entry name" value="MCM_OB"/>
    <property type="match status" value="1"/>
</dbReference>
<keyword evidence="1 4" id="KW-0547">Nucleotide-binding</keyword>
<dbReference type="OMA" id="MECSMQV"/>
<dbReference type="Pfam" id="PF17855">
    <property type="entry name" value="MCM_lid"/>
    <property type="match status" value="1"/>
</dbReference>
<dbReference type="InterPro" id="IPR041562">
    <property type="entry name" value="MCM_lid"/>
</dbReference>
<keyword evidence="3 4" id="KW-0238">DNA-binding</keyword>
<dbReference type="InterPro" id="IPR027417">
    <property type="entry name" value="P-loop_NTPase"/>
</dbReference>
<accession>A0A6P6XY16</accession>
<name>A0A6P6XY16_DERPT</name>
<dbReference type="Pfam" id="PF00493">
    <property type="entry name" value="MCM"/>
    <property type="match status" value="1"/>
</dbReference>
<proteinExistence type="inferred from homology"/>
<sequence length="455" mass="50195">SRERTLFQNNQTIVIQELTSKIPAGDVPRQKSVILTRDLVDTVRAGDEVIVSGIFAVEEDLIVSTKSSFPLFSQYIEANSVQKRIERKLHDLTNKDVAIIRKLAKHPRIRSKILRSIAPSIWGNQHVKNGIALVMFGGNRQAGSASHFIRGDINMLILGDPGMGKSQFLKYVTHVFPRSILTNGKGASAVGLTASVRRDTISGEWTLEGGAFVLADNGICLLDEFDKMNEQDRVSIHEAMEQQSISISKAGIVASLRARCSVIAAANPIGGIYNQNLPLKENVDLSDPILSRFDIIAVVLDRSFVLQDYKLASHVLESHLRATAVSSPAEENDREGLNTMPEWVTNDDPIPDEFLTKYVLFARENCHPKLQASDEARLAKFYSKLRQATAYTGGMSLTVRHLESIIRISIANAKMRLSGVVSKTDLDYAISTVLESFIQSQKLSILQAQPQAFAA</sequence>
<keyword evidence="6" id="KW-1185">Reference proteome</keyword>
<dbReference type="FunFam" id="3.40.50.300:FF:001141">
    <property type="entry name" value="DNA helicase"/>
    <property type="match status" value="1"/>
</dbReference>
<dbReference type="InterPro" id="IPR012340">
    <property type="entry name" value="NA-bd_OB-fold"/>
</dbReference>
<evidence type="ECO:0000259" key="5">
    <source>
        <dbReference type="PROSITE" id="PS50051"/>
    </source>
</evidence>
<dbReference type="GO" id="GO:0005634">
    <property type="term" value="C:nucleus"/>
    <property type="evidence" value="ECO:0007669"/>
    <property type="project" value="TreeGrafter"/>
</dbReference>